<feature type="domain" description="Endonuclease/exonuclease/phosphatase" evidence="2">
    <location>
        <begin position="29"/>
        <end position="345"/>
    </location>
</feature>
<accession>A0A9D6A6M3</accession>
<dbReference type="Proteomes" id="UP000787419">
    <property type="component" value="Unassembled WGS sequence"/>
</dbReference>
<dbReference type="Pfam" id="PF19580">
    <property type="entry name" value="Exo_endo_phos_3"/>
    <property type="match status" value="1"/>
</dbReference>
<proteinExistence type="predicted"/>
<evidence type="ECO:0000256" key="1">
    <source>
        <dbReference type="SAM" id="SignalP"/>
    </source>
</evidence>
<name>A0A9D6A6M3_9BACT</name>
<dbReference type="GO" id="GO:0004519">
    <property type="term" value="F:endonuclease activity"/>
    <property type="evidence" value="ECO:0007669"/>
    <property type="project" value="UniProtKB-KW"/>
</dbReference>
<dbReference type="PANTHER" id="PTHR42834:SF1">
    <property type="entry name" value="ENDONUCLEASE_EXONUCLEASE_PHOSPHATASE FAMILY PROTEIN (AFU_ORTHOLOGUE AFUA_3G09210)"/>
    <property type="match status" value="1"/>
</dbReference>
<evidence type="ECO:0000313" key="3">
    <source>
        <dbReference type="EMBL" id="MBF1445788.1"/>
    </source>
</evidence>
<reference evidence="3" key="1">
    <citation type="submission" date="2020-04" db="EMBL/GenBank/DDBJ databases">
        <title>Deep metagenomics examines the oral microbiome during advanced dental caries in children, revealing novel taxa and co-occurrences with host molecules.</title>
        <authorList>
            <person name="Baker J.L."/>
            <person name="Morton J.T."/>
            <person name="Dinis M."/>
            <person name="Alvarez R."/>
            <person name="Tran N.C."/>
            <person name="Knight R."/>
            <person name="Edlund A."/>
        </authorList>
    </citation>
    <scope>NUCLEOTIDE SEQUENCE</scope>
    <source>
        <strain evidence="3">JCVI_32_bin.50</strain>
    </source>
</reference>
<evidence type="ECO:0000313" key="4">
    <source>
        <dbReference type="Proteomes" id="UP000787419"/>
    </source>
</evidence>
<keyword evidence="3" id="KW-0540">Nuclease</keyword>
<dbReference type="PANTHER" id="PTHR42834">
    <property type="entry name" value="ENDONUCLEASE/EXONUCLEASE/PHOSPHATASE FAMILY PROTEIN (AFU_ORTHOLOGUE AFUA_3G09210)"/>
    <property type="match status" value="1"/>
</dbReference>
<gene>
    <name evidence="3" type="ORF">HXN55_00155</name>
</gene>
<comment type="caution">
    <text evidence="3">The sequence shown here is derived from an EMBL/GenBank/DDBJ whole genome shotgun (WGS) entry which is preliminary data.</text>
</comment>
<keyword evidence="3" id="KW-0255">Endonuclease</keyword>
<evidence type="ECO:0000259" key="2">
    <source>
        <dbReference type="Pfam" id="PF19580"/>
    </source>
</evidence>
<organism evidence="3 4">
    <name type="scientific">Prevotella nigrescens</name>
    <dbReference type="NCBI Taxonomy" id="28133"/>
    <lineage>
        <taxon>Bacteria</taxon>
        <taxon>Pseudomonadati</taxon>
        <taxon>Bacteroidota</taxon>
        <taxon>Bacteroidia</taxon>
        <taxon>Bacteroidales</taxon>
        <taxon>Prevotellaceae</taxon>
        <taxon>Prevotella</taxon>
    </lineage>
</organism>
<dbReference type="SUPFAM" id="SSF56219">
    <property type="entry name" value="DNase I-like"/>
    <property type="match status" value="1"/>
</dbReference>
<feature type="chain" id="PRO_5039689099" evidence="1">
    <location>
        <begin position="21"/>
        <end position="348"/>
    </location>
</feature>
<dbReference type="EMBL" id="JABZTM010000001">
    <property type="protein sequence ID" value="MBF1445788.1"/>
    <property type="molecule type" value="Genomic_DNA"/>
</dbReference>
<keyword evidence="3" id="KW-0378">Hydrolase</keyword>
<protein>
    <submittedName>
        <fullName evidence="3">Endonuclease/exonuclease/phosphatase family protein</fullName>
    </submittedName>
</protein>
<dbReference type="InterPro" id="IPR005135">
    <property type="entry name" value="Endo/exonuclease/phosphatase"/>
</dbReference>
<feature type="signal peptide" evidence="1">
    <location>
        <begin position="1"/>
        <end position="20"/>
    </location>
</feature>
<dbReference type="AlphaFoldDB" id="A0A9D6A6M3"/>
<dbReference type="InterPro" id="IPR036691">
    <property type="entry name" value="Endo/exonu/phosph_ase_sf"/>
</dbReference>
<keyword evidence="1" id="KW-0732">Signal</keyword>
<sequence length="348" mass="39912">MKKHLFFLMFMVLLSTTTNAQKKYSVYGVGFYNQENLFDYTHDEGKKDMDFTPNGRYKWNKMKYESKLHNMSKVLAEMGTDVLPNVGCAIIGLAEVENEHVLKDLTAQPSLAARDYKYIHIEGPDQRGIDCALLYNPKLFTIHNVKLVPYVHESSTVDRRPTRGFLTVSGTLAEEHVAVIVCHWPSRGAGSYFRELAGKQVKSLKDSLLNDDPNVKVLVMGDMNDDPTNKSMVECLSAKPDISEVGADDLYNPWYNILVKENTGTLKYQGRWNLFDQIVLTPNFLDKDNQKDYSTLKFWKNQIFRRDYLFQEAGNHKGDIKRTTDGGVWLDGYSDHLPVVLYLIKEQK</sequence>
<dbReference type="RefSeq" id="WP_278488615.1">
    <property type="nucleotide sequence ID" value="NZ_CAJZDG010000062.1"/>
</dbReference>
<dbReference type="Gene3D" id="3.60.10.10">
    <property type="entry name" value="Endonuclease/exonuclease/phosphatase"/>
    <property type="match status" value="1"/>
</dbReference>